<sequence>MESLLYKIRWMLYNYGKLTFHKGVVMVKNRLEEIRKQHGINQEKLANELEVTRQTIGSLENGRYNPSIILAFKIARYFNLTIEDIFIYEEEENETKD</sequence>
<proteinExistence type="predicted"/>
<dbReference type="EMBL" id="FQVW01000087">
    <property type="protein sequence ID" value="SHG91758.1"/>
    <property type="molecule type" value="Genomic_DNA"/>
</dbReference>
<dbReference type="PANTHER" id="PTHR46558:SF4">
    <property type="entry name" value="DNA-BIDING PHAGE PROTEIN"/>
    <property type="match status" value="1"/>
</dbReference>
<dbReference type="Pfam" id="PF01381">
    <property type="entry name" value="HTH_3"/>
    <property type="match status" value="1"/>
</dbReference>
<evidence type="ECO:0000256" key="1">
    <source>
        <dbReference type="ARBA" id="ARBA00023125"/>
    </source>
</evidence>
<keyword evidence="4" id="KW-1185">Reference proteome</keyword>
<dbReference type="STRING" id="930117.SAMN05216225_10872"/>
<dbReference type="Proteomes" id="UP000183988">
    <property type="component" value="Unassembled WGS sequence"/>
</dbReference>
<reference evidence="3 4" key="1">
    <citation type="submission" date="2016-11" db="EMBL/GenBank/DDBJ databases">
        <authorList>
            <person name="Jaros S."/>
            <person name="Januszkiewicz K."/>
            <person name="Wedrychowicz H."/>
        </authorList>
    </citation>
    <scope>NUCLEOTIDE SEQUENCE [LARGE SCALE GENOMIC DNA]</scope>
    <source>
        <strain evidence="3 4">IBRC-M 10683</strain>
    </source>
</reference>
<dbReference type="CDD" id="cd00093">
    <property type="entry name" value="HTH_XRE"/>
    <property type="match status" value="1"/>
</dbReference>
<dbReference type="Gene3D" id="1.10.260.40">
    <property type="entry name" value="lambda repressor-like DNA-binding domains"/>
    <property type="match status" value="1"/>
</dbReference>
<name>A0A1M5NQJ8_9BACI</name>
<dbReference type="PANTHER" id="PTHR46558">
    <property type="entry name" value="TRACRIPTIONAL REGULATORY PROTEIN-RELATED-RELATED"/>
    <property type="match status" value="1"/>
</dbReference>
<evidence type="ECO:0000313" key="3">
    <source>
        <dbReference type="EMBL" id="SHG91758.1"/>
    </source>
</evidence>
<gene>
    <name evidence="3" type="ORF">SAMN05216225_10872</name>
</gene>
<dbReference type="InterPro" id="IPR001387">
    <property type="entry name" value="Cro/C1-type_HTH"/>
</dbReference>
<protein>
    <submittedName>
        <fullName evidence="3">Putative transcriptional regulator</fullName>
    </submittedName>
</protein>
<dbReference type="GO" id="GO:0003677">
    <property type="term" value="F:DNA binding"/>
    <property type="evidence" value="ECO:0007669"/>
    <property type="project" value="UniProtKB-KW"/>
</dbReference>
<dbReference type="SUPFAM" id="SSF47413">
    <property type="entry name" value="lambda repressor-like DNA-binding domains"/>
    <property type="match status" value="1"/>
</dbReference>
<dbReference type="SMART" id="SM00530">
    <property type="entry name" value="HTH_XRE"/>
    <property type="match status" value="1"/>
</dbReference>
<dbReference type="AlphaFoldDB" id="A0A1M5NQJ8"/>
<evidence type="ECO:0000313" key="4">
    <source>
        <dbReference type="Proteomes" id="UP000183988"/>
    </source>
</evidence>
<accession>A0A1M5NQJ8</accession>
<dbReference type="PROSITE" id="PS50943">
    <property type="entry name" value="HTH_CROC1"/>
    <property type="match status" value="1"/>
</dbReference>
<evidence type="ECO:0000259" key="2">
    <source>
        <dbReference type="PROSITE" id="PS50943"/>
    </source>
</evidence>
<keyword evidence="1" id="KW-0238">DNA-binding</keyword>
<dbReference type="InterPro" id="IPR010982">
    <property type="entry name" value="Lambda_DNA-bd_dom_sf"/>
</dbReference>
<organism evidence="3 4">
    <name type="scientific">Ornithinibacillus halophilus</name>
    <dbReference type="NCBI Taxonomy" id="930117"/>
    <lineage>
        <taxon>Bacteria</taxon>
        <taxon>Bacillati</taxon>
        <taxon>Bacillota</taxon>
        <taxon>Bacilli</taxon>
        <taxon>Bacillales</taxon>
        <taxon>Bacillaceae</taxon>
        <taxon>Ornithinibacillus</taxon>
    </lineage>
</organism>
<feature type="domain" description="HTH cro/C1-type" evidence="2">
    <location>
        <begin position="31"/>
        <end position="85"/>
    </location>
</feature>